<dbReference type="GO" id="GO:0005524">
    <property type="term" value="F:ATP binding"/>
    <property type="evidence" value="ECO:0007669"/>
    <property type="project" value="UniProtKB-UniRule"/>
</dbReference>
<keyword evidence="4 10" id="KW-0317">Glutathione biosynthesis</keyword>
<dbReference type="InterPro" id="IPR004215">
    <property type="entry name" value="GSHS_N"/>
</dbReference>
<sequence length="347" mass="38817">MKIGFMVNHIQTEEVGYTTTRLAMTAVNRGHEVWYIQADDFLYASDEKVYATGYGHPKAGYKTLKNFLADIQAKKPFTQRICVSDLDVLMLRSDPSNEDLRPWARDVGIQFGRLATRHGVIVVNDPNGLSRAMNKMYLQTFPEEVRPPTIITRCKSEIRAFAKEMNSAIVVKPLQGSGGKGVFLVRSGDMSNLNQIVEGVARDGYLIAQQYMPEAAAGDTRLFVMNGLPLRYKGRYAAFRRVSSGEDLRSNLHVGGKKVRAEVTPEMLHVVEMVRPKLVKDGMFLVGLDIVGGRLMEINVFSPGGLGSAQSFEGVNFSIPVIEALERKSQYMAFYRRNFDNSEMNTL</sequence>
<comment type="catalytic activity">
    <reaction evidence="10">
        <text>gamma-L-glutamyl-L-cysteine + glycine + ATP = glutathione + ADP + phosphate + H(+)</text>
        <dbReference type="Rhea" id="RHEA:13557"/>
        <dbReference type="ChEBI" id="CHEBI:15378"/>
        <dbReference type="ChEBI" id="CHEBI:30616"/>
        <dbReference type="ChEBI" id="CHEBI:43474"/>
        <dbReference type="ChEBI" id="CHEBI:57305"/>
        <dbReference type="ChEBI" id="CHEBI:57925"/>
        <dbReference type="ChEBI" id="CHEBI:58173"/>
        <dbReference type="ChEBI" id="CHEBI:456216"/>
        <dbReference type="EC" id="6.3.2.3"/>
    </reaction>
</comment>
<comment type="cofactor">
    <cofactor evidence="1">
        <name>Mn(2+)</name>
        <dbReference type="ChEBI" id="CHEBI:29035"/>
    </cofactor>
</comment>
<dbReference type="HOGENOM" id="CLU_068239_0_0_5"/>
<dbReference type="Gene3D" id="3.40.50.20">
    <property type="match status" value="1"/>
</dbReference>
<evidence type="ECO:0000259" key="11">
    <source>
        <dbReference type="PROSITE" id="PS50975"/>
    </source>
</evidence>
<dbReference type="Proteomes" id="UP000002586">
    <property type="component" value="Chromosome"/>
</dbReference>
<evidence type="ECO:0000256" key="4">
    <source>
        <dbReference type="ARBA" id="ARBA00022684"/>
    </source>
</evidence>
<dbReference type="InterPro" id="IPR016185">
    <property type="entry name" value="PreATP-grasp_dom_sf"/>
</dbReference>
<dbReference type="STRING" id="156889.Mmc1_3083"/>
<dbReference type="Gene3D" id="3.30.470.20">
    <property type="entry name" value="ATP-grasp fold, B domain"/>
    <property type="match status" value="1"/>
</dbReference>
<dbReference type="Gene3D" id="3.30.1490.20">
    <property type="entry name" value="ATP-grasp fold, A domain"/>
    <property type="match status" value="1"/>
</dbReference>
<evidence type="ECO:0000256" key="1">
    <source>
        <dbReference type="ARBA" id="ARBA00001936"/>
    </source>
</evidence>
<dbReference type="EC" id="6.3.2.3" evidence="10"/>
<comment type="pathway">
    <text evidence="10">Sulfur metabolism; glutathione biosynthesis; glutathione from L-cysteine and L-glutamate: step 2/2.</text>
</comment>
<dbReference type="UniPathway" id="UPA00142">
    <property type="reaction ID" value="UER00210"/>
</dbReference>
<evidence type="ECO:0000256" key="5">
    <source>
        <dbReference type="ARBA" id="ARBA00022723"/>
    </source>
</evidence>
<keyword evidence="5" id="KW-0479">Metal-binding</keyword>
<dbReference type="InterPro" id="IPR011761">
    <property type="entry name" value="ATP-grasp"/>
</dbReference>
<evidence type="ECO:0000256" key="10">
    <source>
        <dbReference type="HAMAP-Rule" id="MF_00162"/>
    </source>
</evidence>
<feature type="domain" description="ATP-grasp" evidence="11">
    <location>
        <begin position="135"/>
        <end position="326"/>
    </location>
</feature>
<dbReference type="InterPro" id="IPR006284">
    <property type="entry name" value="Glut_synth_pro"/>
</dbReference>
<name>A0LC81_MAGMM</name>
<evidence type="ECO:0000256" key="2">
    <source>
        <dbReference type="ARBA" id="ARBA00001946"/>
    </source>
</evidence>
<dbReference type="EMBL" id="CP000471">
    <property type="protein sequence ID" value="ABK45574.1"/>
    <property type="molecule type" value="Genomic_DNA"/>
</dbReference>
<evidence type="ECO:0000313" key="13">
    <source>
        <dbReference type="Proteomes" id="UP000002586"/>
    </source>
</evidence>
<dbReference type="RefSeq" id="WP_011714637.1">
    <property type="nucleotide sequence ID" value="NC_008576.1"/>
</dbReference>
<proteinExistence type="inferred from homology"/>
<protein>
    <recommendedName>
        <fullName evidence="10">Glutathione synthetase</fullName>
        <ecNumber evidence="10">6.3.2.3</ecNumber>
    </recommendedName>
    <alternativeName>
        <fullName evidence="10">GSH synthetase</fullName>
        <shortName evidence="10">GSH-S</shortName>
        <shortName evidence="10">GSHase</shortName>
    </alternativeName>
    <alternativeName>
        <fullName evidence="10">Glutathione synthase</fullName>
    </alternativeName>
</protein>
<dbReference type="HAMAP" id="MF_00162">
    <property type="entry name" value="GSH_S"/>
    <property type="match status" value="1"/>
</dbReference>
<comment type="cofactor">
    <cofactor evidence="2">
        <name>Mg(2+)</name>
        <dbReference type="ChEBI" id="CHEBI:18420"/>
    </cofactor>
</comment>
<reference evidence="13" key="1">
    <citation type="journal article" date="2009" name="Appl. Environ. Microbiol.">
        <title>Complete genome sequence of the chemolithoautotrophic marine magnetotactic coccus strain MC-1.</title>
        <authorList>
            <person name="Schubbe S."/>
            <person name="Williams T.J."/>
            <person name="Xie G."/>
            <person name="Kiss H.E."/>
            <person name="Brettin T.S."/>
            <person name="Martinez D."/>
            <person name="Ross C.A."/>
            <person name="Schuler D."/>
            <person name="Cox B.L."/>
            <person name="Nealson K.H."/>
            <person name="Bazylinski D.A."/>
        </authorList>
    </citation>
    <scope>NUCLEOTIDE SEQUENCE [LARGE SCALE GENOMIC DNA]</scope>
    <source>
        <strain evidence="13">ATCC BAA-1437 / JCM 17883 / MC-1</strain>
    </source>
</reference>
<dbReference type="PANTHER" id="PTHR21621">
    <property type="entry name" value="RIBOSOMAL PROTEIN S6 MODIFICATION PROTEIN"/>
    <property type="match status" value="1"/>
</dbReference>
<keyword evidence="6 10" id="KW-0547">Nucleotide-binding</keyword>
<dbReference type="PANTHER" id="PTHR21621:SF4">
    <property type="entry name" value="GLUTATHIONE SYNTHETASE"/>
    <property type="match status" value="1"/>
</dbReference>
<dbReference type="SUPFAM" id="SSF52440">
    <property type="entry name" value="PreATP-grasp domain"/>
    <property type="match status" value="1"/>
</dbReference>
<dbReference type="GO" id="GO:0005737">
    <property type="term" value="C:cytoplasm"/>
    <property type="evidence" value="ECO:0007669"/>
    <property type="project" value="TreeGrafter"/>
</dbReference>
<dbReference type="NCBIfam" id="NF009110">
    <property type="entry name" value="PRK12458.1"/>
    <property type="match status" value="1"/>
</dbReference>
<accession>A0LC81</accession>
<dbReference type="GO" id="GO:0046872">
    <property type="term" value="F:metal ion binding"/>
    <property type="evidence" value="ECO:0007669"/>
    <property type="project" value="UniProtKB-KW"/>
</dbReference>
<dbReference type="OrthoDB" id="9785415at2"/>
<keyword evidence="13" id="KW-1185">Reference proteome</keyword>
<dbReference type="Pfam" id="PF02951">
    <property type="entry name" value="GSH-S_N"/>
    <property type="match status" value="1"/>
</dbReference>
<keyword evidence="9" id="KW-0464">Manganese</keyword>
<dbReference type="GO" id="GO:0004363">
    <property type="term" value="F:glutathione synthase activity"/>
    <property type="evidence" value="ECO:0007669"/>
    <property type="project" value="UniProtKB-UniRule"/>
</dbReference>
<dbReference type="KEGG" id="mgm:Mmc1_3083"/>
<dbReference type="AlphaFoldDB" id="A0LC81"/>
<evidence type="ECO:0000256" key="3">
    <source>
        <dbReference type="ARBA" id="ARBA00022598"/>
    </source>
</evidence>
<reference evidence="12 13" key="2">
    <citation type="journal article" date="2012" name="Int. J. Syst. Evol. Microbiol.">
        <title>Magnetococcus marinus gen. nov., sp. nov., a marine, magnetotactic bacterium that represents a novel lineage (Magnetococcaceae fam. nov.; Magnetococcales ord. nov.) at the base of the Alphaproteobacteria.</title>
        <authorList>
            <person name="Bazylinski D.A."/>
            <person name="Williams T.J."/>
            <person name="Lefevre C.T."/>
            <person name="Berg R.J."/>
            <person name="Zhang C.L."/>
            <person name="Bowser S.S."/>
            <person name="Dean A.J."/>
            <person name="Beveridge T.J."/>
        </authorList>
    </citation>
    <scope>NUCLEOTIDE SEQUENCE [LARGE SCALE GENOMIC DNA]</scope>
    <source>
        <strain evidence="13">ATCC BAA-1437 / JCM 17883 / MC-1</strain>
    </source>
</reference>
<dbReference type="eggNOG" id="COG0189">
    <property type="taxonomic scope" value="Bacteria"/>
</dbReference>
<keyword evidence="8" id="KW-0460">Magnesium</keyword>
<dbReference type="Pfam" id="PF02955">
    <property type="entry name" value="GSH-S_ATP"/>
    <property type="match status" value="1"/>
</dbReference>
<keyword evidence="7 10" id="KW-0067">ATP-binding</keyword>
<evidence type="ECO:0000256" key="7">
    <source>
        <dbReference type="ARBA" id="ARBA00022840"/>
    </source>
</evidence>
<dbReference type="PROSITE" id="PS50975">
    <property type="entry name" value="ATP_GRASP"/>
    <property type="match status" value="1"/>
</dbReference>
<evidence type="ECO:0000313" key="12">
    <source>
        <dbReference type="EMBL" id="ABK45574.1"/>
    </source>
</evidence>
<organism evidence="12 13">
    <name type="scientific">Magnetococcus marinus (strain ATCC BAA-1437 / JCM 17883 / MC-1)</name>
    <dbReference type="NCBI Taxonomy" id="156889"/>
    <lineage>
        <taxon>Bacteria</taxon>
        <taxon>Pseudomonadati</taxon>
        <taxon>Pseudomonadota</taxon>
        <taxon>Magnetococcia</taxon>
        <taxon>Magnetococcales</taxon>
        <taxon>Magnetococcaceae</taxon>
        <taxon>Magnetococcus</taxon>
    </lineage>
</organism>
<comment type="similarity">
    <text evidence="10">Belongs to the prokaryotic GSH synthase family.</text>
</comment>
<dbReference type="InterPro" id="IPR013815">
    <property type="entry name" value="ATP_grasp_subdomain_1"/>
</dbReference>
<evidence type="ECO:0000256" key="9">
    <source>
        <dbReference type="ARBA" id="ARBA00023211"/>
    </source>
</evidence>
<dbReference type="InterPro" id="IPR004218">
    <property type="entry name" value="GSHS_ATP-bd"/>
</dbReference>
<evidence type="ECO:0000256" key="8">
    <source>
        <dbReference type="ARBA" id="ARBA00022842"/>
    </source>
</evidence>
<dbReference type="SUPFAM" id="SSF56059">
    <property type="entry name" value="Glutathione synthetase ATP-binding domain-like"/>
    <property type="match status" value="1"/>
</dbReference>
<evidence type="ECO:0000256" key="6">
    <source>
        <dbReference type="ARBA" id="ARBA00022741"/>
    </source>
</evidence>
<keyword evidence="3 10" id="KW-0436">Ligase</keyword>
<gene>
    <name evidence="10" type="primary">gshB</name>
    <name evidence="12" type="ordered locus">Mmc1_3083</name>
</gene>